<sequence length="405" mass="45992">MAAPITALVDYEDPYVRPKIVAALRKQIPDIQIIDAAPEKGAEPERYLQWSDYEKIDWDGLLEHKSWLACAYIIRKALIRKHHLPLTATHWTTKHPTSILTTAIPTSIHFELDFAEFLDDALDAADAYDLRASLAANTDLPMNERKWWILKPGMSDRGQGLRLFSMEEELQAIFDEWEPESDDEAEGSGDEDGEGEMTSQLRHFVAQEYVDRPLLVGGKKFHIRTYVLAVGALKVYVYREMLALFSAQSYRHPGEAEDVEEVNAELGGHLTNTCLQGAFTDPDSVKTFWSLDLPQEKLEKVFKDIGEIVGDLFESAARTQRVHFQTIPNAFEIFGLDFVVDQDWKVSVLEVNAYPDFKQTGKDLGSLIEGLMEGTAKVAVETFYTKEEVTDERMVKVREVELDGW</sequence>
<evidence type="ECO:0000256" key="1">
    <source>
        <dbReference type="SAM" id="MobiDB-lite"/>
    </source>
</evidence>
<reference evidence="2 3" key="1">
    <citation type="journal article" date="2018" name="Nat. Ecol. Evol.">
        <title>Pezizomycetes genomes reveal the molecular basis of ectomycorrhizal truffle lifestyle.</title>
        <authorList>
            <person name="Murat C."/>
            <person name="Payen T."/>
            <person name="Noel B."/>
            <person name="Kuo A."/>
            <person name="Morin E."/>
            <person name="Chen J."/>
            <person name="Kohler A."/>
            <person name="Krizsan K."/>
            <person name="Balestrini R."/>
            <person name="Da Silva C."/>
            <person name="Montanini B."/>
            <person name="Hainaut M."/>
            <person name="Levati E."/>
            <person name="Barry K.W."/>
            <person name="Belfiori B."/>
            <person name="Cichocki N."/>
            <person name="Clum A."/>
            <person name="Dockter R.B."/>
            <person name="Fauchery L."/>
            <person name="Guy J."/>
            <person name="Iotti M."/>
            <person name="Le Tacon F."/>
            <person name="Lindquist E.A."/>
            <person name="Lipzen A."/>
            <person name="Malagnac F."/>
            <person name="Mello A."/>
            <person name="Molinier V."/>
            <person name="Miyauchi S."/>
            <person name="Poulain J."/>
            <person name="Riccioni C."/>
            <person name="Rubini A."/>
            <person name="Sitrit Y."/>
            <person name="Splivallo R."/>
            <person name="Traeger S."/>
            <person name="Wang M."/>
            <person name="Zifcakova L."/>
            <person name="Wipf D."/>
            <person name="Zambonelli A."/>
            <person name="Paolocci F."/>
            <person name="Nowrousian M."/>
            <person name="Ottonello S."/>
            <person name="Baldrian P."/>
            <person name="Spatafora J.W."/>
            <person name="Henrissat B."/>
            <person name="Nagy L.G."/>
            <person name="Aury J.M."/>
            <person name="Wincker P."/>
            <person name="Grigoriev I.V."/>
            <person name="Bonfante P."/>
            <person name="Martin F.M."/>
        </authorList>
    </citation>
    <scope>NUCLEOTIDE SEQUENCE [LARGE SCALE GENOMIC DNA]</scope>
    <source>
        <strain evidence="2 3">RN42</strain>
    </source>
</reference>
<protein>
    <submittedName>
        <fullName evidence="2">Tubulin-tyrosine ligase</fullName>
    </submittedName>
</protein>
<gene>
    <name evidence="2" type="ORF">BJ508DRAFT_243572</name>
</gene>
<feature type="region of interest" description="Disordered" evidence="1">
    <location>
        <begin position="175"/>
        <end position="197"/>
    </location>
</feature>
<dbReference type="EMBL" id="ML119776">
    <property type="protein sequence ID" value="RPA74943.1"/>
    <property type="molecule type" value="Genomic_DNA"/>
</dbReference>
<dbReference type="Proteomes" id="UP000275078">
    <property type="component" value="Unassembled WGS sequence"/>
</dbReference>
<dbReference type="Gene3D" id="3.30.470.20">
    <property type="entry name" value="ATP-grasp fold, B domain"/>
    <property type="match status" value="1"/>
</dbReference>
<name>A0A3N4HM95_ASCIM</name>
<dbReference type="GO" id="GO:0000932">
    <property type="term" value="C:P-body"/>
    <property type="evidence" value="ECO:0007669"/>
    <property type="project" value="TreeGrafter"/>
</dbReference>
<organism evidence="2 3">
    <name type="scientific">Ascobolus immersus RN42</name>
    <dbReference type="NCBI Taxonomy" id="1160509"/>
    <lineage>
        <taxon>Eukaryota</taxon>
        <taxon>Fungi</taxon>
        <taxon>Dikarya</taxon>
        <taxon>Ascomycota</taxon>
        <taxon>Pezizomycotina</taxon>
        <taxon>Pezizomycetes</taxon>
        <taxon>Pezizales</taxon>
        <taxon>Ascobolaceae</taxon>
        <taxon>Ascobolus</taxon>
    </lineage>
</organism>
<dbReference type="STRING" id="1160509.A0A3N4HM95"/>
<dbReference type="AlphaFoldDB" id="A0A3N4HM95"/>
<proteinExistence type="predicted"/>
<dbReference type="PROSITE" id="PS51221">
    <property type="entry name" value="TTL"/>
    <property type="match status" value="1"/>
</dbReference>
<dbReference type="Pfam" id="PF03133">
    <property type="entry name" value="TTL"/>
    <property type="match status" value="1"/>
</dbReference>
<accession>A0A3N4HM95</accession>
<dbReference type="SUPFAM" id="SSF56059">
    <property type="entry name" value="Glutathione synthetase ATP-binding domain-like"/>
    <property type="match status" value="1"/>
</dbReference>
<feature type="compositionally biased region" description="Acidic residues" evidence="1">
    <location>
        <begin position="175"/>
        <end position="195"/>
    </location>
</feature>
<dbReference type="PANTHER" id="PTHR47551">
    <property type="entry name" value="TUBULIN--TYROSINE LIGASE PBY1-RELATED"/>
    <property type="match status" value="1"/>
</dbReference>
<evidence type="ECO:0000313" key="2">
    <source>
        <dbReference type="EMBL" id="RPA74943.1"/>
    </source>
</evidence>
<keyword evidence="3" id="KW-1185">Reference proteome</keyword>
<keyword evidence="2" id="KW-0436">Ligase</keyword>
<dbReference type="InterPro" id="IPR004344">
    <property type="entry name" value="TTL/TTLL_fam"/>
</dbReference>
<dbReference type="InterPro" id="IPR027746">
    <property type="entry name" value="TTL"/>
</dbReference>
<dbReference type="PANTHER" id="PTHR47551:SF1">
    <property type="entry name" value="TUBULIN--TYROSINE LIGASE PBY1-RELATED"/>
    <property type="match status" value="1"/>
</dbReference>
<dbReference type="OrthoDB" id="202825at2759"/>
<evidence type="ECO:0000313" key="3">
    <source>
        <dbReference type="Proteomes" id="UP000275078"/>
    </source>
</evidence>
<dbReference type="GO" id="GO:0016874">
    <property type="term" value="F:ligase activity"/>
    <property type="evidence" value="ECO:0007669"/>
    <property type="project" value="UniProtKB-KW"/>
</dbReference>